<evidence type="ECO:0000256" key="1">
    <source>
        <dbReference type="ARBA" id="ARBA00009184"/>
    </source>
</evidence>
<keyword evidence="4" id="KW-0460">Magnesium</keyword>
<dbReference type="PANTHER" id="PTHR43344">
    <property type="entry name" value="PHOSPHOSERINE PHOSPHATASE"/>
    <property type="match status" value="1"/>
</dbReference>
<dbReference type="Pfam" id="PF12710">
    <property type="entry name" value="HAD"/>
    <property type="match status" value="1"/>
</dbReference>
<evidence type="ECO:0000256" key="3">
    <source>
        <dbReference type="ARBA" id="ARBA00022801"/>
    </source>
</evidence>
<dbReference type="InterPro" id="IPR036412">
    <property type="entry name" value="HAD-like_sf"/>
</dbReference>
<accession>A0ABP4BFC7</accession>
<dbReference type="RefSeq" id="WP_343974763.1">
    <property type="nucleotide sequence ID" value="NZ_BAAAHK010000013.1"/>
</dbReference>
<evidence type="ECO:0000256" key="4">
    <source>
        <dbReference type="ARBA" id="ARBA00022842"/>
    </source>
</evidence>
<keyword evidence="6" id="KW-1185">Reference proteome</keyword>
<dbReference type="Proteomes" id="UP001500542">
    <property type="component" value="Unassembled WGS sequence"/>
</dbReference>
<evidence type="ECO:0000313" key="5">
    <source>
        <dbReference type="EMBL" id="GAA0950291.1"/>
    </source>
</evidence>
<dbReference type="PANTHER" id="PTHR43344:SF13">
    <property type="entry name" value="PHOSPHATASE RV3661-RELATED"/>
    <property type="match status" value="1"/>
</dbReference>
<comment type="caution">
    <text evidence="5">The sequence shown here is derived from an EMBL/GenBank/DDBJ whole genome shotgun (WGS) entry which is preliminary data.</text>
</comment>
<keyword evidence="2" id="KW-0479">Metal-binding</keyword>
<gene>
    <name evidence="5" type="ORF">GCM10009554_49990</name>
</gene>
<dbReference type="Gene3D" id="1.20.1440.100">
    <property type="entry name" value="SG protein - dephosphorylation function"/>
    <property type="match status" value="1"/>
</dbReference>
<comment type="similarity">
    <text evidence="1">Belongs to the HAD-like hydrolase superfamily. SerB family.</text>
</comment>
<dbReference type="InterPro" id="IPR050582">
    <property type="entry name" value="HAD-like_SerB"/>
</dbReference>
<reference evidence="6" key="1">
    <citation type="journal article" date="2019" name="Int. J. Syst. Evol. Microbiol.">
        <title>The Global Catalogue of Microorganisms (GCM) 10K type strain sequencing project: providing services to taxonomists for standard genome sequencing and annotation.</title>
        <authorList>
            <consortium name="The Broad Institute Genomics Platform"/>
            <consortium name="The Broad Institute Genome Sequencing Center for Infectious Disease"/>
            <person name="Wu L."/>
            <person name="Ma J."/>
        </authorList>
    </citation>
    <scope>NUCLEOTIDE SEQUENCE [LARGE SCALE GENOMIC DNA]</scope>
    <source>
        <strain evidence="6">JCM 10977</strain>
    </source>
</reference>
<dbReference type="EMBL" id="BAAAHK010000013">
    <property type="protein sequence ID" value="GAA0950291.1"/>
    <property type="molecule type" value="Genomic_DNA"/>
</dbReference>
<proteinExistence type="inferred from homology"/>
<dbReference type="NCBIfam" id="TIGR01488">
    <property type="entry name" value="HAD-SF-IB"/>
    <property type="match status" value="1"/>
</dbReference>
<dbReference type="SUPFAM" id="SSF56784">
    <property type="entry name" value="HAD-like"/>
    <property type="match status" value="1"/>
</dbReference>
<evidence type="ECO:0000313" key="6">
    <source>
        <dbReference type="Proteomes" id="UP001500542"/>
    </source>
</evidence>
<name>A0ABP4BFC7_9ACTN</name>
<dbReference type="GO" id="GO:0016787">
    <property type="term" value="F:hydrolase activity"/>
    <property type="evidence" value="ECO:0007669"/>
    <property type="project" value="UniProtKB-KW"/>
</dbReference>
<dbReference type="Gene3D" id="3.40.50.1000">
    <property type="entry name" value="HAD superfamily/HAD-like"/>
    <property type="match status" value="1"/>
</dbReference>
<organism evidence="5 6">
    <name type="scientific">Kribbella koreensis</name>
    <dbReference type="NCBI Taxonomy" id="57909"/>
    <lineage>
        <taxon>Bacteria</taxon>
        <taxon>Bacillati</taxon>
        <taxon>Actinomycetota</taxon>
        <taxon>Actinomycetes</taxon>
        <taxon>Propionibacteriales</taxon>
        <taxon>Kribbellaceae</taxon>
        <taxon>Kribbella</taxon>
    </lineage>
</organism>
<dbReference type="InterPro" id="IPR023214">
    <property type="entry name" value="HAD_sf"/>
</dbReference>
<evidence type="ECO:0000256" key="2">
    <source>
        <dbReference type="ARBA" id="ARBA00022723"/>
    </source>
</evidence>
<sequence length="243" mass="27201">MAPTRPAPDGFDAIPTTGRSARPRLVIADADGTLLRINSLFSLLRFDARRRNIRERGETFLADLRAHRERGAPREFTNRRYFTWWQDREVDEVANLALDWSSSALGPRSFFHPGVIAHVARHVAAGRDLVVLSASFRPALEPIVRRFPQAEVICTEPTVRDGRYTGEVELPLVGEAKRQAVCDLLRRRNADLADSIGYGDHHSDAPFMALLGSRVVIGTRFDDISWAQRELGSFELLDPGGSE</sequence>
<protein>
    <submittedName>
        <fullName evidence="5">HAD-IB family hydrolase</fullName>
    </submittedName>
</protein>
<keyword evidence="3 5" id="KW-0378">Hydrolase</keyword>